<reference evidence="2 3" key="1">
    <citation type="journal article" date="2018" name="Sci. Rep.">
        <title>Genomic signatures of local adaptation to the degree of environmental predictability in rotifers.</title>
        <authorList>
            <person name="Franch-Gras L."/>
            <person name="Hahn C."/>
            <person name="Garcia-Roger E.M."/>
            <person name="Carmona M.J."/>
            <person name="Serra M."/>
            <person name="Gomez A."/>
        </authorList>
    </citation>
    <scope>NUCLEOTIDE SEQUENCE [LARGE SCALE GENOMIC DNA]</scope>
    <source>
        <strain evidence="2">HYR1</strain>
    </source>
</reference>
<sequence>MKSGTDFKAGFKFQAGLPALGVIQGGNTSPKLFSIYAHVLLKEIEDCPSGLQLDNATKIDVLAYADHIILISSSKLDIQRQIDVTERFGTRNEITFNPEKTMYMEFNLKVYRSADETRRDLWQEYIQLYQTTIKQVKSMKYLVVTLTNDEE</sequence>
<proteinExistence type="predicted"/>
<keyword evidence="2" id="KW-0548">Nucleotidyltransferase</keyword>
<keyword evidence="2" id="KW-0695">RNA-directed DNA polymerase</keyword>
<evidence type="ECO:0000313" key="3">
    <source>
        <dbReference type="Proteomes" id="UP000276133"/>
    </source>
</evidence>
<dbReference type="EMBL" id="REGN01004045">
    <property type="protein sequence ID" value="RNA19429.1"/>
    <property type="molecule type" value="Genomic_DNA"/>
</dbReference>
<feature type="non-terminal residue" evidence="2">
    <location>
        <position position="151"/>
    </location>
</feature>
<keyword evidence="2" id="KW-0808">Transferase</keyword>
<name>A0A3M7R7K1_BRAPC</name>
<dbReference type="PROSITE" id="PS50878">
    <property type="entry name" value="RT_POL"/>
    <property type="match status" value="1"/>
</dbReference>
<dbReference type="GO" id="GO:0003964">
    <property type="term" value="F:RNA-directed DNA polymerase activity"/>
    <property type="evidence" value="ECO:0007669"/>
    <property type="project" value="UniProtKB-KW"/>
</dbReference>
<dbReference type="Proteomes" id="UP000276133">
    <property type="component" value="Unassembled WGS sequence"/>
</dbReference>
<dbReference type="Pfam" id="PF00078">
    <property type="entry name" value="RVT_1"/>
    <property type="match status" value="1"/>
</dbReference>
<keyword evidence="3" id="KW-1185">Reference proteome</keyword>
<protein>
    <submittedName>
        <fullName evidence="2">RNA-directed DNA polymerase from mobile element jockey-like</fullName>
    </submittedName>
</protein>
<dbReference type="PANTHER" id="PTHR47027:SF20">
    <property type="entry name" value="REVERSE TRANSCRIPTASE-LIKE PROTEIN WITH RNA-DIRECTED DNA POLYMERASE DOMAIN"/>
    <property type="match status" value="1"/>
</dbReference>
<dbReference type="InterPro" id="IPR000477">
    <property type="entry name" value="RT_dom"/>
</dbReference>
<evidence type="ECO:0000259" key="1">
    <source>
        <dbReference type="PROSITE" id="PS50878"/>
    </source>
</evidence>
<feature type="domain" description="Reverse transcriptase" evidence="1">
    <location>
        <begin position="1"/>
        <end position="127"/>
    </location>
</feature>
<gene>
    <name evidence="2" type="ORF">BpHYR1_032532</name>
</gene>
<accession>A0A3M7R7K1</accession>
<comment type="caution">
    <text evidence="2">The sequence shown here is derived from an EMBL/GenBank/DDBJ whole genome shotgun (WGS) entry which is preliminary data.</text>
</comment>
<dbReference type="AlphaFoldDB" id="A0A3M7R7K1"/>
<evidence type="ECO:0000313" key="2">
    <source>
        <dbReference type="EMBL" id="RNA19429.1"/>
    </source>
</evidence>
<dbReference type="OrthoDB" id="10014409at2759"/>
<dbReference type="PANTHER" id="PTHR47027">
    <property type="entry name" value="REVERSE TRANSCRIPTASE DOMAIN-CONTAINING PROTEIN"/>
    <property type="match status" value="1"/>
</dbReference>
<organism evidence="2 3">
    <name type="scientific">Brachionus plicatilis</name>
    <name type="common">Marine rotifer</name>
    <name type="synonym">Brachionus muelleri</name>
    <dbReference type="NCBI Taxonomy" id="10195"/>
    <lineage>
        <taxon>Eukaryota</taxon>
        <taxon>Metazoa</taxon>
        <taxon>Spiralia</taxon>
        <taxon>Gnathifera</taxon>
        <taxon>Rotifera</taxon>
        <taxon>Eurotatoria</taxon>
        <taxon>Monogononta</taxon>
        <taxon>Pseudotrocha</taxon>
        <taxon>Ploima</taxon>
        <taxon>Brachionidae</taxon>
        <taxon>Brachionus</taxon>
    </lineage>
</organism>